<feature type="non-terminal residue" evidence="2">
    <location>
        <position position="1"/>
    </location>
</feature>
<proteinExistence type="predicted"/>
<dbReference type="SUPFAM" id="SSF56601">
    <property type="entry name" value="beta-lactamase/transpeptidase-like"/>
    <property type="match status" value="1"/>
</dbReference>
<dbReference type="EMBL" id="JBBAYM010000891">
    <property type="protein sequence ID" value="MEI5617643.1"/>
    <property type="molecule type" value="Genomic_DNA"/>
</dbReference>
<organism evidence="2 3">
    <name type="scientific">Streptomyces brasiliscabiei</name>
    <dbReference type="NCBI Taxonomy" id="2736302"/>
    <lineage>
        <taxon>Bacteria</taxon>
        <taxon>Bacillati</taxon>
        <taxon>Actinomycetota</taxon>
        <taxon>Actinomycetes</taxon>
        <taxon>Kitasatosporales</taxon>
        <taxon>Streptomycetaceae</taxon>
        <taxon>Streptomyces</taxon>
    </lineage>
</organism>
<dbReference type="InterPro" id="IPR001466">
    <property type="entry name" value="Beta-lactam-related"/>
</dbReference>
<dbReference type="GO" id="GO:0016787">
    <property type="term" value="F:hydrolase activity"/>
    <property type="evidence" value="ECO:0007669"/>
    <property type="project" value="UniProtKB-KW"/>
</dbReference>
<dbReference type="RefSeq" id="WP_336559454.1">
    <property type="nucleotide sequence ID" value="NZ_JBBAYM010000891.1"/>
</dbReference>
<evidence type="ECO:0000313" key="3">
    <source>
        <dbReference type="Proteomes" id="UP001365781"/>
    </source>
</evidence>
<gene>
    <name evidence="2" type="ORF">WB403_52020</name>
</gene>
<protein>
    <submittedName>
        <fullName evidence="2">Serine hydrolase domain-containing protein</fullName>
        <ecNumber evidence="2">3.1.1.103</ecNumber>
    </submittedName>
</protein>
<accession>A0ABU8GWT9</accession>
<sequence length="78" mass="8370">VIENSMARFDVPGMAVAVVENDKVVFAKGFGVSHLDTGNKVNKNTLFGIASNTKAFTAAALAKLVDEEKISWDDKVID</sequence>
<dbReference type="Gene3D" id="3.40.710.10">
    <property type="entry name" value="DD-peptidase/beta-lactamase superfamily"/>
    <property type="match status" value="1"/>
</dbReference>
<comment type="caution">
    <text evidence="2">The sequence shown here is derived from an EMBL/GenBank/DDBJ whole genome shotgun (WGS) entry which is preliminary data.</text>
</comment>
<evidence type="ECO:0000313" key="2">
    <source>
        <dbReference type="EMBL" id="MEI5617643.1"/>
    </source>
</evidence>
<dbReference type="PANTHER" id="PTHR46825">
    <property type="entry name" value="D-ALANYL-D-ALANINE-CARBOXYPEPTIDASE/ENDOPEPTIDASE AMPH"/>
    <property type="match status" value="1"/>
</dbReference>
<feature type="domain" description="Beta-lactamase-related" evidence="1">
    <location>
        <begin position="2"/>
        <end position="76"/>
    </location>
</feature>
<dbReference type="InterPro" id="IPR050491">
    <property type="entry name" value="AmpC-like"/>
</dbReference>
<dbReference type="PANTHER" id="PTHR46825:SF15">
    <property type="entry name" value="BETA-LACTAMASE-RELATED DOMAIN-CONTAINING PROTEIN"/>
    <property type="match status" value="1"/>
</dbReference>
<dbReference type="Proteomes" id="UP001365781">
    <property type="component" value="Unassembled WGS sequence"/>
</dbReference>
<reference evidence="2 3" key="1">
    <citation type="submission" date="2024-03" db="EMBL/GenBank/DDBJ databases">
        <title>First Report of Pectobacterium brasiliscabiei causing potato scab in china.</title>
        <authorList>
            <person name="Handique U."/>
        </authorList>
    </citation>
    <scope>NUCLEOTIDE SEQUENCE [LARGE SCALE GENOMIC DNA]</scope>
    <source>
        <strain evidence="2 3">ZRIMU1503</strain>
    </source>
</reference>
<feature type="non-terminal residue" evidence="2">
    <location>
        <position position="78"/>
    </location>
</feature>
<keyword evidence="3" id="KW-1185">Reference proteome</keyword>
<dbReference type="Pfam" id="PF00144">
    <property type="entry name" value="Beta-lactamase"/>
    <property type="match status" value="1"/>
</dbReference>
<dbReference type="EC" id="3.1.1.103" evidence="2"/>
<evidence type="ECO:0000259" key="1">
    <source>
        <dbReference type="Pfam" id="PF00144"/>
    </source>
</evidence>
<dbReference type="InterPro" id="IPR012338">
    <property type="entry name" value="Beta-lactam/transpept-like"/>
</dbReference>
<name>A0ABU8GWT9_9ACTN</name>
<keyword evidence="2" id="KW-0378">Hydrolase</keyword>